<dbReference type="PANTHER" id="PTHR48022:SF27">
    <property type="entry name" value="MAJOR FACILITATOR SUPERFAMILY (MFS) PROFILE DOMAIN-CONTAINING PROTEIN"/>
    <property type="match status" value="1"/>
</dbReference>
<dbReference type="GO" id="GO:0016020">
    <property type="term" value="C:membrane"/>
    <property type="evidence" value="ECO:0007669"/>
    <property type="project" value="UniProtKB-SubCell"/>
</dbReference>
<evidence type="ECO:0000256" key="4">
    <source>
        <dbReference type="ARBA" id="ARBA00023136"/>
    </source>
</evidence>
<dbReference type="PANTHER" id="PTHR48022">
    <property type="entry name" value="PLASTIDIC GLUCOSE TRANSPORTER 4"/>
    <property type="match status" value="1"/>
</dbReference>
<feature type="transmembrane region" description="Helical" evidence="5">
    <location>
        <begin position="258"/>
        <end position="279"/>
    </location>
</feature>
<comment type="subcellular location">
    <subcellularLocation>
        <location evidence="1">Membrane</location>
        <topology evidence="1">Multi-pass membrane protein</topology>
    </subcellularLocation>
</comment>
<dbReference type="SUPFAM" id="SSF103473">
    <property type="entry name" value="MFS general substrate transporter"/>
    <property type="match status" value="1"/>
</dbReference>
<feature type="transmembrane region" description="Helical" evidence="5">
    <location>
        <begin position="365"/>
        <end position="384"/>
    </location>
</feature>
<organism evidence="6 7">
    <name type="scientific">Talaromyces stipitatus (strain ATCC 10500 / CBS 375.48 / QM 6759 / NRRL 1006)</name>
    <name type="common">Penicillium stipitatum</name>
    <dbReference type="NCBI Taxonomy" id="441959"/>
    <lineage>
        <taxon>Eukaryota</taxon>
        <taxon>Fungi</taxon>
        <taxon>Dikarya</taxon>
        <taxon>Ascomycota</taxon>
        <taxon>Pezizomycotina</taxon>
        <taxon>Eurotiomycetes</taxon>
        <taxon>Eurotiomycetidae</taxon>
        <taxon>Eurotiales</taxon>
        <taxon>Trichocomaceae</taxon>
        <taxon>Talaromyces</taxon>
        <taxon>Talaromyces sect. Talaromyces</taxon>
    </lineage>
</organism>
<dbReference type="EMBL" id="EQ962652">
    <property type="protein sequence ID" value="EED23823.1"/>
    <property type="molecule type" value="Genomic_DNA"/>
</dbReference>
<dbReference type="InterPro" id="IPR036259">
    <property type="entry name" value="MFS_trans_sf"/>
</dbReference>
<evidence type="ECO:0000256" key="3">
    <source>
        <dbReference type="ARBA" id="ARBA00022989"/>
    </source>
</evidence>
<dbReference type="PhylomeDB" id="B8LTZ3"/>
<dbReference type="VEuPathDB" id="FungiDB:TSTA_072160"/>
<dbReference type="InterPro" id="IPR050360">
    <property type="entry name" value="MFS_Sugar_Transporters"/>
</dbReference>
<proteinExistence type="predicted"/>
<keyword evidence="6" id="KW-0762">Sugar transport</keyword>
<name>B8LTZ3_TALSN</name>
<dbReference type="InterPro" id="IPR005828">
    <property type="entry name" value="MFS_sugar_transport-like"/>
</dbReference>
<evidence type="ECO:0000256" key="5">
    <source>
        <dbReference type="SAM" id="Phobius"/>
    </source>
</evidence>
<dbReference type="Pfam" id="PF00083">
    <property type="entry name" value="Sugar_tr"/>
    <property type="match status" value="1"/>
</dbReference>
<keyword evidence="6" id="KW-0813">Transport</keyword>
<evidence type="ECO:0000256" key="1">
    <source>
        <dbReference type="ARBA" id="ARBA00004141"/>
    </source>
</evidence>
<dbReference type="OrthoDB" id="6612291at2759"/>
<evidence type="ECO:0000313" key="6">
    <source>
        <dbReference type="EMBL" id="EED23823.1"/>
    </source>
</evidence>
<keyword evidence="3 5" id="KW-1133">Transmembrane helix</keyword>
<sequence length="430" mass="47320">MGKGIYSFITSTVHHVPTLPRSGANAADTLGLNHLSLRQSFSVRLALAVLLIAQFSFGFDQQGYSSTQAMASFKNQFGSYNAKMKKYTLDTLHILGAGRRYGGRMCMFCMSIRAIICATIPHHPEDVRPDFGWSCAKLIGIPTDIYIGMELSVVSIFQSEIVPSHACGFVVGTYQSSSYRKAYMIPYGLFYLVPTPVVTLIWFIPEENSSFLDIFRGSNLRRTLVVCGTNFFLQSTGQISTSLYGALFVSDLGTVSPFIVTVIIAISNLTASGIAMILTDRIGRRALILIGASIQVTSQMTMGSLGNANPFTKSEKAGVVAMMVTRLWIQCWLGSRCTYSQCRISQQSGSRYDLSNCFGPQHCRVSAFIFASIAFVSIGIRTSFQMLLGGHWRKSTSCLRATPHCGSLQKLNFGVKETILRINKHEIQIL</sequence>
<keyword evidence="4 5" id="KW-0472">Membrane</keyword>
<gene>
    <name evidence="6" type="ORF">TSTA_072160</name>
</gene>
<accession>B8LTZ3</accession>
<evidence type="ECO:0000256" key="2">
    <source>
        <dbReference type="ARBA" id="ARBA00022692"/>
    </source>
</evidence>
<dbReference type="GeneID" id="8104421"/>
<evidence type="ECO:0000313" key="7">
    <source>
        <dbReference type="Proteomes" id="UP000001745"/>
    </source>
</evidence>
<feature type="transmembrane region" description="Helical" evidence="5">
    <location>
        <begin position="184"/>
        <end position="204"/>
    </location>
</feature>
<dbReference type="AlphaFoldDB" id="B8LTZ3"/>
<dbReference type="HOGENOM" id="CLU_638061_0_0_1"/>
<reference evidence="7" key="1">
    <citation type="journal article" date="2015" name="Genome Announc.">
        <title>Genome sequence of the AIDS-associated pathogen Penicillium marneffei (ATCC18224) and its near taxonomic relative Talaromyces stipitatus (ATCC10500).</title>
        <authorList>
            <person name="Nierman W.C."/>
            <person name="Fedorova-Abrams N.D."/>
            <person name="Andrianopoulos A."/>
        </authorList>
    </citation>
    <scope>NUCLEOTIDE SEQUENCE [LARGE SCALE GENOMIC DNA]</scope>
    <source>
        <strain evidence="7">ATCC 10500 / CBS 375.48 / QM 6759 / NRRL 1006</strain>
    </source>
</reference>
<keyword evidence="7" id="KW-1185">Reference proteome</keyword>
<dbReference type="RefSeq" id="XP_002341210.1">
    <property type="nucleotide sequence ID" value="XM_002341169.1"/>
</dbReference>
<dbReference type="InParanoid" id="B8LTZ3"/>
<dbReference type="eggNOG" id="KOG0254">
    <property type="taxonomic scope" value="Eukaryota"/>
</dbReference>
<dbReference type="GO" id="GO:0005351">
    <property type="term" value="F:carbohydrate:proton symporter activity"/>
    <property type="evidence" value="ECO:0007669"/>
    <property type="project" value="TreeGrafter"/>
</dbReference>
<dbReference type="Proteomes" id="UP000001745">
    <property type="component" value="Unassembled WGS sequence"/>
</dbReference>
<keyword evidence="2 5" id="KW-0812">Transmembrane</keyword>
<dbReference type="Gene3D" id="1.20.1250.20">
    <property type="entry name" value="MFS general substrate transporter like domains"/>
    <property type="match status" value="2"/>
</dbReference>
<protein>
    <submittedName>
        <fullName evidence="6">Sugar transporter, putative</fullName>
    </submittedName>
</protein>